<dbReference type="GO" id="GO:0016989">
    <property type="term" value="F:sigma factor antagonist activity"/>
    <property type="evidence" value="ECO:0007669"/>
    <property type="project" value="TreeGrafter"/>
</dbReference>
<accession>A0A246FBU9</accession>
<feature type="domain" description="FecR protein" evidence="1">
    <location>
        <begin position="109"/>
        <end position="198"/>
    </location>
</feature>
<reference evidence="3 4" key="1">
    <citation type="submission" date="2017-06" db="EMBL/GenBank/DDBJ databases">
        <title>Draft genome of Pseudomonas nitroreducens DF05.</title>
        <authorList>
            <person name="Iyer R."/>
        </authorList>
    </citation>
    <scope>NUCLEOTIDE SEQUENCE [LARGE SCALE GENOMIC DNA]</scope>
    <source>
        <strain evidence="3 4">DF05</strain>
    </source>
</reference>
<evidence type="ECO:0000259" key="1">
    <source>
        <dbReference type="Pfam" id="PF04773"/>
    </source>
</evidence>
<name>A0A246FBU9_PSENT</name>
<dbReference type="STRING" id="46680.GCA_000807755_05466"/>
<dbReference type="Gene3D" id="2.60.120.1440">
    <property type="match status" value="1"/>
</dbReference>
<dbReference type="PIRSF" id="PIRSF018266">
    <property type="entry name" value="FecR"/>
    <property type="match status" value="1"/>
</dbReference>
<dbReference type="RefSeq" id="WP_088416652.1">
    <property type="nucleotide sequence ID" value="NZ_NJBA01000002.1"/>
</dbReference>
<dbReference type="Proteomes" id="UP000198145">
    <property type="component" value="Unassembled WGS sequence"/>
</dbReference>
<evidence type="ECO:0000259" key="2">
    <source>
        <dbReference type="Pfam" id="PF16220"/>
    </source>
</evidence>
<dbReference type="InterPro" id="IPR012373">
    <property type="entry name" value="Ferrdict_sens_TM"/>
</dbReference>
<evidence type="ECO:0000313" key="4">
    <source>
        <dbReference type="Proteomes" id="UP000198145"/>
    </source>
</evidence>
<dbReference type="eggNOG" id="COG3712">
    <property type="taxonomic scope" value="Bacteria"/>
</dbReference>
<dbReference type="AlphaFoldDB" id="A0A246FBU9"/>
<dbReference type="PANTHER" id="PTHR30273:SF2">
    <property type="entry name" value="PROTEIN FECR"/>
    <property type="match status" value="1"/>
</dbReference>
<dbReference type="EMBL" id="NJBA01000002">
    <property type="protein sequence ID" value="OWP51761.1"/>
    <property type="molecule type" value="Genomic_DNA"/>
</dbReference>
<protein>
    <submittedName>
        <fullName evidence="3">Iron dicitrate transport regulator FecR</fullName>
    </submittedName>
</protein>
<dbReference type="PANTHER" id="PTHR30273">
    <property type="entry name" value="PERIPLASMIC SIGNAL SENSOR AND SIGMA FACTOR ACTIVATOR FECR-RELATED"/>
    <property type="match status" value="1"/>
</dbReference>
<dbReference type="Pfam" id="PF04773">
    <property type="entry name" value="FecR"/>
    <property type="match status" value="1"/>
</dbReference>
<evidence type="ECO:0000313" key="3">
    <source>
        <dbReference type="EMBL" id="OWP51761.1"/>
    </source>
</evidence>
<proteinExistence type="predicted"/>
<dbReference type="Gene3D" id="3.55.50.30">
    <property type="match status" value="1"/>
</dbReference>
<organism evidence="3 4">
    <name type="scientific">Pseudomonas nitroreducens</name>
    <dbReference type="NCBI Taxonomy" id="46680"/>
    <lineage>
        <taxon>Bacteria</taxon>
        <taxon>Pseudomonadati</taxon>
        <taxon>Pseudomonadota</taxon>
        <taxon>Gammaproteobacteria</taxon>
        <taxon>Pseudomonadales</taxon>
        <taxon>Pseudomonadaceae</taxon>
        <taxon>Pseudomonas</taxon>
    </lineage>
</organism>
<dbReference type="Pfam" id="PF16220">
    <property type="entry name" value="DUF4880"/>
    <property type="match status" value="1"/>
</dbReference>
<feature type="domain" description="FecR N-terminal" evidence="2">
    <location>
        <begin position="15"/>
        <end position="55"/>
    </location>
</feature>
<dbReference type="InterPro" id="IPR032623">
    <property type="entry name" value="FecR_N"/>
</dbReference>
<comment type="caution">
    <text evidence="3">The sequence shown here is derived from an EMBL/GenBank/DDBJ whole genome shotgun (WGS) entry which is preliminary data.</text>
</comment>
<gene>
    <name evidence="3" type="ORF">CEG18_05705</name>
</gene>
<dbReference type="InterPro" id="IPR006860">
    <property type="entry name" value="FecR"/>
</dbReference>
<sequence length="316" mass="34777">MTPPEERQRVIDELAAKWFSRQRSGAWDARERQAFADWLAEDAAHECAYREIEQLWTDLDQVRRPALAPTRRPALPWRGLAAASLFLGALLLANDFSGGRLADPQQVQSTAPGEQREVTLNDGTRVFLTADSALRLDYSSSFRDVQLLRGEAYFEVTHEADRPFRVTAGDSRVRVLGTGFDVHREGDGLSVAVRHGKVALQAQLDAPGEQTLTAGDRARLSNGAGEAQVDRVPVASIAAWRDGMLAFRNQPLGALVDELSQYRAAPIRLGDERLANKPISGNVRLARPDDFLAALPVLLDVRVQRKADGSAVILPR</sequence>